<evidence type="ECO:0000256" key="4">
    <source>
        <dbReference type="ARBA" id="ARBA00023136"/>
    </source>
</evidence>
<dbReference type="InterPro" id="IPR007318">
    <property type="entry name" value="Phopholipid_MeTrfase"/>
</dbReference>
<dbReference type="Pfam" id="PF04191">
    <property type="entry name" value="PEMT"/>
    <property type="match status" value="1"/>
</dbReference>
<dbReference type="PANTHER" id="PTHR12714:SF24">
    <property type="entry name" value="SLR1182 PROTEIN"/>
    <property type="match status" value="1"/>
</dbReference>
<reference evidence="6 7" key="1">
    <citation type="journal article" date="2022" name="Res Sq">
        <title>Evolution of multicellular longitudinally dividing oral cavity symbionts (Neisseriaceae).</title>
        <authorList>
            <person name="Nyongesa S."/>
            <person name="Weber P."/>
            <person name="Bernet E."/>
            <person name="Pullido F."/>
            <person name="Nieckarz M."/>
            <person name="Delaby M."/>
            <person name="Nieves C."/>
            <person name="Viehboeck T."/>
            <person name="Krause N."/>
            <person name="Rivera-Millot A."/>
            <person name="Nakamura A."/>
            <person name="Vischer N."/>
            <person name="VanNieuwenhze M."/>
            <person name="Brun Y."/>
            <person name="Cava F."/>
            <person name="Bulgheresi S."/>
            <person name="Veyrier F."/>
        </authorList>
    </citation>
    <scope>NUCLEOTIDE SEQUENCE [LARGE SCALE GENOMIC DNA]</scope>
    <source>
        <strain evidence="6 7">SN4</strain>
    </source>
</reference>
<evidence type="ECO:0000313" key="7">
    <source>
        <dbReference type="Proteomes" id="UP000832011"/>
    </source>
</evidence>
<sequence>MQALELKLPPPLVAFIMLALAWWCRDVWPVAADCVWLDVLAALVLLQGVVIAMAGVYEFVRVDTTVHPFHPEHTQQVVTRGVYAFSRNPMYLGMLLCLVAVAVLYWRQPLNLLWCVAFYAYINRFQIQPEERMLAQKFGAPFQQYCQQVNRWFGSRAA</sequence>
<evidence type="ECO:0000313" key="6">
    <source>
        <dbReference type="EMBL" id="UOO87796.1"/>
    </source>
</evidence>
<dbReference type="PANTHER" id="PTHR12714">
    <property type="entry name" value="PROTEIN-S ISOPRENYLCYSTEINE O-METHYLTRANSFERASE"/>
    <property type="match status" value="1"/>
</dbReference>
<accession>A0ABY4DWB8</accession>
<dbReference type="EMBL" id="CP091511">
    <property type="protein sequence ID" value="UOO87796.1"/>
    <property type="molecule type" value="Genomic_DNA"/>
</dbReference>
<evidence type="ECO:0000256" key="3">
    <source>
        <dbReference type="ARBA" id="ARBA00022989"/>
    </source>
</evidence>
<proteinExistence type="predicted"/>
<protein>
    <submittedName>
        <fullName evidence="6">Isoprenylcysteine carboxylmethyltransferase family protein</fullName>
    </submittedName>
</protein>
<name>A0ABY4DWB8_9NEIS</name>
<gene>
    <name evidence="6" type="ORF">LVJ82_09845</name>
</gene>
<organism evidence="6 7">
    <name type="scientific">Vitreoscilla massiliensis</name>
    <dbReference type="NCBI Taxonomy" id="1689272"/>
    <lineage>
        <taxon>Bacteria</taxon>
        <taxon>Pseudomonadati</taxon>
        <taxon>Pseudomonadota</taxon>
        <taxon>Betaproteobacteria</taxon>
        <taxon>Neisseriales</taxon>
        <taxon>Neisseriaceae</taxon>
        <taxon>Vitreoscilla</taxon>
    </lineage>
</organism>
<dbReference type="RefSeq" id="WP_058356763.1">
    <property type="nucleotide sequence ID" value="NZ_CABKVG010000009.1"/>
</dbReference>
<feature type="transmembrane region" description="Helical" evidence="5">
    <location>
        <begin position="35"/>
        <end position="57"/>
    </location>
</feature>
<keyword evidence="3 5" id="KW-1133">Transmembrane helix</keyword>
<evidence type="ECO:0000256" key="1">
    <source>
        <dbReference type="ARBA" id="ARBA00004127"/>
    </source>
</evidence>
<keyword evidence="7" id="KW-1185">Reference proteome</keyword>
<evidence type="ECO:0000256" key="2">
    <source>
        <dbReference type="ARBA" id="ARBA00022692"/>
    </source>
</evidence>
<feature type="transmembrane region" description="Helical" evidence="5">
    <location>
        <begin position="89"/>
        <end position="106"/>
    </location>
</feature>
<dbReference type="Proteomes" id="UP000832011">
    <property type="component" value="Chromosome"/>
</dbReference>
<evidence type="ECO:0000256" key="5">
    <source>
        <dbReference type="SAM" id="Phobius"/>
    </source>
</evidence>
<keyword evidence="4 5" id="KW-0472">Membrane</keyword>
<dbReference type="Gene3D" id="1.20.120.1630">
    <property type="match status" value="1"/>
</dbReference>
<keyword evidence="2 5" id="KW-0812">Transmembrane</keyword>
<comment type="subcellular location">
    <subcellularLocation>
        <location evidence="1">Endomembrane system</location>
        <topology evidence="1">Multi-pass membrane protein</topology>
    </subcellularLocation>
</comment>